<dbReference type="SUPFAM" id="SSF56672">
    <property type="entry name" value="DNA/RNA polymerases"/>
    <property type="match status" value="1"/>
</dbReference>
<feature type="compositionally biased region" description="Low complexity" evidence="2">
    <location>
        <begin position="878"/>
        <end position="887"/>
    </location>
</feature>
<feature type="compositionally biased region" description="Basic and acidic residues" evidence="2">
    <location>
        <begin position="991"/>
        <end position="1004"/>
    </location>
</feature>
<dbReference type="InterPro" id="IPR057670">
    <property type="entry name" value="SH3_retrovirus"/>
</dbReference>
<organism evidence="4">
    <name type="scientific">Tanacetum cinerariifolium</name>
    <name type="common">Dalmatian daisy</name>
    <name type="synonym">Chrysanthemum cinerariifolium</name>
    <dbReference type="NCBI Taxonomy" id="118510"/>
    <lineage>
        <taxon>Eukaryota</taxon>
        <taxon>Viridiplantae</taxon>
        <taxon>Streptophyta</taxon>
        <taxon>Embryophyta</taxon>
        <taxon>Tracheophyta</taxon>
        <taxon>Spermatophyta</taxon>
        <taxon>Magnoliopsida</taxon>
        <taxon>eudicotyledons</taxon>
        <taxon>Gunneridae</taxon>
        <taxon>Pentapetalae</taxon>
        <taxon>asterids</taxon>
        <taxon>campanulids</taxon>
        <taxon>Asterales</taxon>
        <taxon>Asteraceae</taxon>
        <taxon>Asteroideae</taxon>
        <taxon>Anthemideae</taxon>
        <taxon>Anthemidinae</taxon>
        <taxon>Tanacetum</taxon>
    </lineage>
</organism>
<dbReference type="InterPro" id="IPR043502">
    <property type="entry name" value="DNA/RNA_pol_sf"/>
</dbReference>
<evidence type="ECO:0000256" key="2">
    <source>
        <dbReference type="SAM" id="MobiDB-lite"/>
    </source>
</evidence>
<dbReference type="Gene3D" id="3.30.70.270">
    <property type="match status" value="1"/>
</dbReference>
<feature type="region of interest" description="Disordered" evidence="2">
    <location>
        <begin position="454"/>
        <end position="490"/>
    </location>
</feature>
<dbReference type="InterPro" id="IPR050951">
    <property type="entry name" value="Retrovirus_Pol_polyprotein"/>
</dbReference>
<dbReference type="Gene3D" id="3.30.420.10">
    <property type="entry name" value="Ribonuclease H-like superfamily/Ribonuclease H"/>
    <property type="match status" value="2"/>
</dbReference>
<evidence type="ECO:0000259" key="3">
    <source>
        <dbReference type="PROSITE" id="PS50994"/>
    </source>
</evidence>
<protein>
    <recommendedName>
        <fullName evidence="3">Integrase catalytic domain-containing protein</fullName>
    </recommendedName>
</protein>
<sequence length="1403" mass="161765">MAFLSSSNNSSTNGAVNTAQEVNTAQAVNTANGVSTANSQVIAAFSSNINKLSDAVICAFLAGQPNRPQLVHEDLEQIYPNDIEEMDLRWQMAMLTMRAKRFLKKTRRKLTINGNETIGFDKSNVECYNYHKRGHFARECKAKRNQDTKQKKSTRKKTVNLLKSQNEQLLKDLKKSKLMVLGYKSGLKSVEEKLEFFKKNKFIYLEDINVLKVEIQMKEIAIIELRRKLEVAQKEKDEIQLRVKKRENASKRKFMPPKPDLSYTGLEEFAIKPVAENTKSCEEEPKAVRKNTDALIIEEWVSDDETEEINRGYVSFGGIPKGGKITRKDHKVKVIRCDNGTEFKNKEMNRFCEMNGILRQFSVATTPQQNGVAERRNRTLIEADEGFFVGYSLNSKAFRVFNSRTRIVQENLHIRFSESTPNVVGSRPDWLFDIDAITRTMNYEPIVVGTQSHDYADRFKPSSDDGKKVDEDPRKDSECKDQEKEDNVNNTNNVITVSLTINVVGTNEDNRLPFDPNMPTLEDVGTFNFSNEDKDDDAVIDMNNLDTTIQVSPTPTTRIHKDHPLDKVIEDLHSATQTRNMTKNLEEHGFVSTIHQRTNHKDLQNCLFACFLSQEELKRKRAIGTKWVFRNKKDERGIVIRNKVRLVAQGHTQEEGIDYDEVFTPVARIEVIRLFLAYASFKDFMVYQMDVKSAFLYGTIEEEVYVCQPPRFKDPDFPDRVYKVKKNCMDYIKLLEPEVKNASTPMETLKPLLEDEDGEEVDVHMYRSMIGSLMYLTSSGPDIMFVVCACARYQVNPKVSHLHVVKKILDQQLKYFSAHKRIYIAPSHTKKVLANMRRVGKDFSGRITDLFLSMLVQNPMGEGSALPIDPQHTPTILQSSSSQPQKTQKPRNPKRKNTQVPQPSGSTENVTDKAVYKELDDRLRRKIHDINADEDITLVNDQDDAKMFDVNDLHGEEVFVEKEVADTEVSAAGKVNAASIATTVSAAATQRKEESSLQKREQKKIGINHQHKAQQRKIMCTYLKNVEGKKLKDFKNKSFDSVQKMFDKAFKRVNTFVDFITELVKELKQLMKIIPGEEEVATDAIPLAIKSPKIVDWKIYKEGKKNYYQIIKADGNSKMCMSKEDHDVHMRLVLELLKKERLFAKFSKCEFWLQEVHFLGYVVNRNGIHVDPSKIEAMKNWKAPKTLSEIQSFLGLKNQKYEWGMEQKEAFQTLKDNLCNAPILSLPGEAEDFMSLQHIFNQKDLNMRQRIWIELFSDYDCEIRYHPGKVNVVADALSRKERVKLMRETMSMDEAHAMRYSIHPRADKMYYDLRDMYWWPDYKMEKLSRLYIDEIVARHEVPVSIISDHDGRFTSWFWQTLQKALGTRLNISMAYYPQTDGQGECAIQTLEDMLRACVIDFGD</sequence>
<dbReference type="GO" id="GO:0015074">
    <property type="term" value="P:DNA integration"/>
    <property type="evidence" value="ECO:0007669"/>
    <property type="project" value="InterPro"/>
</dbReference>
<proteinExistence type="predicted"/>
<dbReference type="Pfam" id="PF25597">
    <property type="entry name" value="SH3_retrovirus"/>
    <property type="match status" value="1"/>
</dbReference>
<dbReference type="GO" id="GO:0008270">
    <property type="term" value="F:zinc ion binding"/>
    <property type="evidence" value="ECO:0007669"/>
    <property type="project" value="InterPro"/>
</dbReference>
<dbReference type="PANTHER" id="PTHR37984:SF5">
    <property type="entry name" value="PROTEIN NYNRIN-LIKE"/>
    <property type="match status" value="1"/>
</dbReference>
<gene>
    <name evidence="4" type="ORF">Tci_066270</name>
</gene>
<feature type="compositionally biased region" description="Basic and acidic residues" evidence="2">
    <location>
        <begin position="454"/>
        <end position="487"/>
    </location>
</feature>
<keyword evidence="1" id="KW-0175">Coiled coil</keyword>
<dbReference type="InterPro" id="IPR043128">
    <property type="entry name" value="Rev_trsase/Diguanyl_cyclase"/>
</dbReference>
<dbReference type="InterPro" id="IPR001584">
    <property type="entry name" value="Integrase_cat-core"/>
</dbReference>
<dbReference type="PROSITE" id="PS50994">
    <property type="entry name" value="INTEGRASE"/>
    <property type="match status" value="1"/>
</dbReference>
<feature type="region of interest" description="Disordered" evidence="2">
    <location>
        <begin position="862"/>
        <end position="910"/>
    </location>
</feature>
<feature type="compositionally biased region" description="Polar residues" evidence="2">
    <location>
        <begin position="898"/>
        <end position="909"/>
    </location>
</feature>
<dbReference type="InterPro" id="IPR036397">
    <property type="entry name" value="RNaseH_sf"/>
</dbReference>
<feature type="compositionally biased region" description="Basic residues" evidence="2">
    <location>
        <begin position="888"/>
        <end position="897"/>
    </location>
</feature>
<dbReference type="SUPFAM" id="SSF57756">
    <property type="entry name" value="Retrovirus zinc finger-like domains"/>
    <property type="match status" value="1"/>
</dbReference>
<dbReference type="InterPro" id="IPR012337">
    <property type="entry name" value="RNaseH-like_sf"/>
</dbReference>
<feature type="region of interest" description="Disordered" evidence="2">
    <location>
        <begin position="991"/>
        <end position="1010"/>
    </location>
</feature>
<accession>A0A6L2PBN6</accession>
<dbReference type="EMBL" id="BKCJ010011042">
    <property type="protein sequence ID" value="GEU94292.1"/>
    <property type="molecule type" value="Genomic_DNA"/>
</dbReference>
<comment type="caution">
    <text evidence="4">The sequence shown here is derived from an EMBL/GenBank/DDBJ whole genome shotgun (WGS) entry which is preliminary data.</text>
</comment>
<dbReference type="InterPro" id="IPR036875">
    <property type="entry name" value="Znf_CCHC_sf"/>
</dbReference>
<dbReference type="InterPro" id="IPR013103">
    <property type="entry name" value="RVT_2"/>
</dbReference>
<feature type="domain" description="Integrase catalytic" evidence="3">
    <location>
        <begin position="333"/>
        <end position="436"/>
    </location>
</feature>
<feature type="coiled-coil region" evidence="1">
    <location>
        <begin position="215"/>
        <end position="249"/>
    </location>
</feature>
<dbReference type="SUPFAM" id="SSF53098">
    <property type="entry name" value="Ribonuclease H-like"/>
    <property type="match status" value="2"/>
</dbReference>
<evidence type="ECO:0000256" key="1">
    <source>
        <dbReference type="SAM" id="Coils"/>
    </source>
</evidence>
<evidence type="ECO:0000313" key="4">
    <source>
        <dbReference type="EMBL" id="GEU94292.1"/>
    </source>
</evidence>
<reference evidence="4" key="1">
    <citation type="journal article" date="2019" name="Sci. Rep.">
        <title>Draft genome of Tanacetum cinerariifolium, the natural source of mosquito coil.</title>
        <authorList>
            <person name="Yamashiro T."/>
            <person name="Shiraishi A."/>
            <person name="Satake H."/>
            <person name="Nakayama K."/>
        </authorList>
    </citation>
    <scope>NUCLEOTIDE SEQUENCE</scope>
</reference>
<dbReference type="PANTHER" id="PTHR37984">
    <property type="entry name" value="PROTEIN CBG26694"/>
    <property type="match status" value="1"/>
</dbReference>
<dbReference type="Pfam" id="PF07727">
    <property type="entry name" value="RVT_2"/>
    <property type="match status" value="1"/>
</dbReference>
<name>A0A6L2PBN6_TANCI</name>
<dbReference type="GO" id="GO:0003676">
    <property type="term" value="F:nucleic acid binding"/>
    <property type="evidence" value="ECO:0007669"/>
    <property type="project" value="InterPro"/>
</dbReference>